<dbReference type="PROSITE" id="PS51004">
    <property type="entry name" value="SEMA"/>
    <property type="match status" value="1"/>
</dbReference>
<evidence type="ECO:0000256" key="1">
    <source>
        <dbReference type="PROSITE-ProRule" id="PRU00352"/>
    </source>
</evidence>
<sequence>MRWVLLLFAAATCCTTELQLQQPEKLFSRPGVDTAGGCSSLLLDTGAASLYVGCRGYLAKLWAYNINDTAENVATSRTFAVSNREESECRTLASASECAPSVRQLFLRPTAETLLVCSSVALKPELRVLDANKLIDKEEPRTVIGLCSPDARVNGTAVHVEWGNPGDAPAFYAGIRTGMAGENHLIYRPALMDAGRESVAAMRTIYTDNTWLNEPQFVASFDIGEYVYFFFREIAVEIGFAPPTVFSRVARVCKKDMGGRAVLRNVWTSYVKARLNCSISARFPFYFDHLQSVSRVELEGDTLFYASMSTSDAAFPTSSICVFALSAIDQLFGHGLFLEQHTTGVWLPAPADSVPSHRPGSCSANSSSLSDNDLHFAKSHLMMAEPVGGGVPVMPTRDVFFHSVLVDVLPEQNVIFAIDHRSGSLWKLAHWREGGDYRWSLLQKNQLEVQGRIMASALLPHEFLYVSTSASTVGQFSLAACHLHSSCHSCAIDPFCSWSSAGATCARREKAKGTGWISSWAGRGWSECASAAAVEKTVYLGDALHLEATGDEDTKEKEKGWIKDGRVLSRSDVVIDENGGMVIMNVQKEDGGEYVRGSTRYQVVVDTECERPTTVAGYHSAHREYCKDMRSAKTMIDQWETCSEARGITPAANLV</sequence>
<gene>
    <name evidence="4" type="ORF">PENTCL1PPCAC_6088</name>
</gene>
<dbReference type="Proteomes" id="UP001432027">
    <property type="component" value="Unassembled WGS sequence"/>
</dbReference>
<feature type="signal peptide" evidence="2">
    <location>
        <begin position="1"/>
        <end position="16"/>
    </location>
</feature>
<accession>A0AAV5SLF6</accession>
<dbReference type="InterPro" id="IPR001627">
    <property type="entry name" value="Semap_dom"/>
</dbReference>
<dbReference type="GO" id="GO:0045499">
    <property type="term" value="F:chemorepellent activity"/>
    <property type="evidence" value="ECO:0007669"/>
    <property type="project" value="TreeGrafter"/>
</dbReference>
<keyword evidence="5" id="KW-1185">Reference proteome</keyword>
<dbReference type="AlphaFoldDB" id="A0AAV5SLF6"/>
<keyword evidence="2" id="KW-0732">Signal</keyword>
<evidence type="ECO:0000256" key="2">
    <source>
        <dbReference type="SAM" id="SignalP"/>
    </source>
</evidence>
<dbReference type="InterPro" id="IPR015943">
    <property type="entry name" value="WD40/YVTN_repeat-like_dom_sf"/>
</dbReference>
<feature type="chain" id="PRO_5043966513" description="Sema domain-containing protein" evidence="2">
    <location>
        <begin position="17"/>
        <end position="655"/>
    </location>
</feature>
<comment type="caution">
    <text evidence="4">The sequence shown here is derived from an EMBL/GenBank/DDBJ whole genome shotgun (WGS) entry which is preliminary data.</text>
</comment>
<dbReference type="PANTHER" id="PTHR11036">
    <property type="entry name" value="SEMAPHORIN"/>
    <property type="match status" value="1"/>
</dbReference>
<evidence type="ECO:0000313" key="5">
    <source>
        <dbReference type="Proteomes" id="UP001432027"/>
    </source>
</evidence>
<evidence type="ECO:0000313" key="4">
    <source>
        <dbReference type="EMBL" id="GMS83913.1"/>
    </source>
</evidence>
<dbReference type="PANTHER" id="PTHR11036:SF139">
    <property type="entry name" value="SEMAPHORIN-2A"/>
    <property type="match status" value="1"/>
</dbReference>
<dbReference type="InterPro" id="IPR027231">
    <property type="entry name" value="Semaphorin"/>
</dbReference>
<evidence type="ECO:0000259" key="3">
    <source>
        <dbReference type="PROSITE" id="PS51004"/>
    </source>
</evidence>
<comment type="caution">
    <text evidence="1">Lacks conserved residue(s) required for the propagation of feature annotation.</text>
</comment>
<dbReference type="SMART" id="SM00630">
    <property type="entry name" value="Sema"/>
    <property type="match status" value="1"/>
</dbReference>
<dbReference type="Gene3D" id="2.130.10.10">
    <property type="entry name" value="YVTN repeat-like/Quinoprotein amine dehydrogenase"/>
    <property type="match status" value="1"/>
</dbReference>
<dbReference type="GO" id="GO:0007411">
    <property type="term" value="P:axon guidance"/>
    <property type="evidence" value="ECO:0007669"/>
    <property type="project" value="TreeGrafter"/>
</dbReference>
<name>A0AAV5SLF6_9BILA</name>
<dbReference type="GO" id="GO:0071526">
    <property type="term" value="P:semaphorin-plexin signaling pathway"/>
    <property type="evidence" value="ECO:0007669"/>
    <property type="project" value="TreeGrafter"/>
</dbReference>
<dbReference type="InterPro" id="IPR036352">
    <property type="entry name" value="Semap_dom_sf"/>
</dbReference>
<reference evidence="4" key="1">
    <citation type="submission" date="2023-10" db="EMBL/GenBank/DDBJ databases">
        <title>Genome assembly of Pristionchus species.</title>
        <authorList>
            <person name="Yoshida K."/>
            <person name="Sommer R.J."/>
        </authorList>
    </citation>
    <scope>NUCLEOTIDE SEQUENCE</scope>
    <source>
        <strain evidence="4">RS0144</strain>
    </source>
</reference>
<dbReference type="EMBL" id="BTSX01000002">
    <property type="protein sequence ID" value="GMS83913.1"/>
    <property type="molecule type" value="Genomic_DNA"/>
</dbReference>
<dbReference type="SUPFAM" id="SSF101912">
    <property type="entry name" value="Sema domain"/>
    <property type="match status" value="1"/>
</dbReference>
<organism evidence="4 5">
    <name type="scientific">Pristionchus entomophagus</name>
    <dbReference type="NCBI Taxonomy" id="358040"/>
    <lineage>
        <taxon>Eukaryota</taxon>
        <taxon>Metazoa</taxon>
        <taxon>Ecdysozoa</taxon>
        <taxon>Nematoda</taxon>
        <taxon>Chromadorea</taxon>
        <taxon>Rhabditida</taxon>
        <taxon>Rhabditina</taxon>
        <taxon>Diplogasteromorpha</taxon>
        <taxon>Diplogasteroidea</taxon>
        <taxon>Neodiplogasteridae</taxon>
        <taxon>Pristionchus</taxon>
    </lineage>
</organism>
<proteinExistence type="predicted"/>
<dbReference type="Pfam" id="PF01403">
    <property type="entry name" value="Sema"/>
    <property type="match status" value="1"/>
</dbReference>
<dbReference type="GO" id="GO:0030335">
    <property type="term" value="P:positive regulation of cell migration"/>
    <property type="evidence" value="ECO:0007669"/>
    <property type="project" value="TreeGrafter"/>
</dbReference>
<dbReference type="GO" id="GO:0005886">
    <property type="term" value="C:plasma membrane"/>
    <property type="evidence" value="ECO:0007669"/>
    <property type="project" value="TreeGrafter"/>
</dbReference>
<dbReference type="GO" id="GO:0030215">
    <property type="term" value="F:semaphorin receptor binding"/>
    <property type="evidence" value="ECO:0007669"/>
    <property type="project" value="InterPro"/>
</dbReference>
<protein>
    <recommendedName>
        <fullName evidence="3">Sema domain-containing protein</fullName>
    </recommendedName>
</protein>
<feature type="domain" description="Sema" evidence="3">
    <location>
        <begin position="10"/>
        <end position="477"/>
    </location>
</feature>